<dbReference type="InterPro" id="IPR037523">
    <property type="entry name" value="VOC_core"/>
</dbReference>
<organism evidence="2 3">
    <name type="scientific">Colletotrichum phormii</name>
    <dbReference type="NCBI Taxonomy" id="359342"/>
    <lineage>
        <taxon>Eukaryota</taxon>
        <taxon>Fungi</taxon>
        <taxon>Dikarya</taxon>
        <taxon>Ascomycota</taxon>
        <taxon>Pezizomycotina</taxon>
        <taxon>Sordariomycetes</taxon>
        <taxon>Hypocreomycetidae</taxon>
        <taxon>Glomerellales</taxon>
        <taxon>Glomerellaceae</taxon>
        <taxon>Colletotrichum</taxon>
        <taxon>Colletotrichum acutatum species complex</taxon>
    </lineage>
</organism>
<comment type="caution">
    <text evidence="2">The sequence shown here is derived from an EMBL/GenBank/DDBJ whole genome shotgun (WGS) entry which is preliminary data.</text>
</comment>
<keyword evidence="2" id="KW-0560">Oxidoreductase</keyword>
<reference evidence="2" key="1">
    <citation type="submission" date="2021-06" db="EMBL/GenBank/DDBJ databases">
        <title>Comparative genomics, transcriptomics and evolutionary studies reveal genomic signatures of adaptation to plant cell wall in hemibiotrophic fungi.</title>
        <authorList>
            <consortium name="DOE Joint Genome Institute"/>
            <person name="Baroncelli R."/>
            <person name="Diaz J.F."/>
            <person name="Benocci T."/>
            <person name="Peng M."/>
            <person name="Battaglia E."/>
            <person name="Haridas S."/>
            <person name="Andreopoulos W."/>
            <person name="Labutti K."/>
            <person name="Pangilinan J."/>
            <person name="Floch G.L."/>
            <person name="Makela M.R."/>
            <person name="Henrissat B."/>
            <person name="Grigoriev I.V."/>
            <person name="Crouch J.A."/>
            <person name="De Vries R.P."/>
            <person name="Sukno S.A."/>
            <person name="Thon M.R."/>
        </authorList>
    </citation>
    <scope>NUCLEOTIDE SEQUENCE</scope>
    <source>
        <strain evidence="2">CBS 102054</strain>
    </source>
</reference>
<keyword evidence="2" id="KW-0223">Dioxygenase</keyword>
<dbReference type="Proteomes" id="UP001243989">
    <property type="component" value="Unassembled WGS sequence"/>
</dbReference>
<dbReference type="Gene3D" id="3.10.180.10">
    <property type="entry name" value="2,3-Dihydroxybiphenyl 1,2-Dioxygenase, domain 1"/>
    <property type="match status" value="1"/>
</dbReference>
<evidence type="ECO:0000313" key="3">
    <source>
        <dbReference type="Proteomes" id="UP001243989"/>
    </source>
</evidence>
<sequence>MAEGEEIGSAWKIIPSLSSRNIAATVEFYTSELGFTLGGTKSENDDDSQLYFYSVYAGNKTAANIYFFLCDDNEFHPGGVMIALGTAGLDHFQDLLISRGNVEVVEAIRDTPWGYRQFTIKDNDGNRLTFFKFLEGGNPGTD</sequence>
<accession>A0AAJ0EHJ5</accession>
<name>A0AAJ0EHJ5_9PEZI</name>
<dbReference type="PROSITE" id="PS51819">
    <property type="entry name" value="VOC"/>
    <property type="match status" value="1"/>
</dbReference>
<dbReference type="Pfam" id="PF00903">
    <property type="entry name" value="Glyoxalase"/>
    <property type="match status" value="1"/>
</dbReference>
<feature type="domain" description="VOC" evidence="1">
    <location>
        <begin position="10"/>
        <end position="133"/>
    </location>
</feature>
<evidence type="ECO:0000313" key="2">
    <source>
        <dbReference type="EMBL" id="KAK1639323.1"/>
    </source>
</evidence>
<keyword evidence="3" id="KW-1185">Reference proteome</keyword>
<evidence type="ECO:0000259" key="1">
    <source>
        <dbReference type="PROSITE" id="PS51819"/>
    </source>
</evidence>
<dbReference type="EMBL" id="JAHMHQ010000005">
    <property type="protein sequence ID" value="KAK1639323.1"/>
    <property type="molecule type" value="Genomic_DNA"/>
</dbReference>
<proteinExistence type="predicted"/>
<dbReference type="SUPFAM" id="SSF54593">
    <property type="entry name" value="Glyoxalase/Bleomycin resistance protein/Dihydroxybiphenyl dioxygenase"/>
    <property type="match status" value="1"/>
</dbReference>
<dbReference type="GeneID" id="85474734"/>
<dbReference type="InterPro" id="IPR004360">
    <property type="entry name" value="Glyas_Fos-R_dOase_dom"/>
</dbReference>
<dbReference type="RefSeq" id="XP_060447930.1">
    <property type="nucleotide sequence ID" value="XM_060589872.1"/>
</dbReference>
<gene>
    <name evidence="2" type="ORF">BDP81DRAFT_420767</name>
</gene>
<protein>
    <submittedName>
        <fullName evidence="2">Glyoxalase/Bleomycin resistance protein/Dihydroxybiphenyl dioxygenase</fullName>
    </submittedName>
</protein>
<dbReference type="InterPro" id="IPR029068">
    <property type="entry name" value="Glyas_Bleomycin-R_OHBP_Dase"/>
</dbReference>
<dbReference type="GO" id="GO:0051213">
    <property type="term" value="F:dioxygenase activity"/>
    <property type="evidence" value="ECO:0007669"/>
    <property type="project" value="UniProtKB-KW"/>
</dbReference>
<dbReference type="AlphaFoldDB" id="A0AAJ0EHJ5"/>